<organism evidence="1 2">
    <name type="scientific">Tupaia chinensis</name>
    <name type="common">Chinese tree shrew</name>
    <name type="synonym">Tupaia belangeri chinensis</name>
    <dbReference type="NCBI Taxonomy" id="246437"/>
    <lineage>
        <taxon>Eukaryota</taxon>
        <taxon>Metazoa</taxon>
        <taxon>Chordata</taxon>
        <taxon>Craniata</taxon>
        <taxon>Vertebrata</taxon>
        <taxon>Euteleostomi</taxon>
        <taxon>Mammalia</taxon>
        <taxon>Eutheria</taxon>
        <taxon>Euarchontoglires</taxon>
        <taxon>Scandentia</taxon>
        <taxon>Tupaiidae</taxon>
        <taxon>Tupaia</taxon>
    </lineage>
</organism>
<sequence>MKSSFQKGQCSPSAQAAKQLKKGTWSLLTCTDLGKSEGRRAFSDSTVHPIQPAISPAGPLMFEYATQVSQKPAGDQRPHPYPATNNDPAISAILSHMCYRMAKVGFLD</sequence>
<keyword evidence="2" id="KW-1185">Reference proteome</keyword>
<dbReference type="InParanoid" id="L9KJX1"/>
<dbReference type="AlphaFoldDB" id="L9KJX1"/>
<accession>L9KJX1</accession>
<reference evidence="2" key="1">
    <citation type="submission" date="2012-07" db="EMBL/GenBank/DDBJ databases">
        <title>Genome of the Chinese tree shrew, a rising model animal genetically related to primates.</title>
        <authorList>
            <person name="Zhang G."/>
            <person name="Fan Y."/>
            <person name="Yao Y."/>
            <person name="Huang Z."/>
        </authorList>
    </citation>
    <scope>NUCLEOTIDE SEQUENCE [LARGE SCALE GENOMIC DNA]</scope>
</reference>
<protein>
    <submittedName>
        <fullName evidence="1">Uncharacterized protein</fullName>
    </submittedName>
</protein>
<dbReference type="EMBL" id="KB320876">
    <property type="protein sequence ID" value="ELW61452.1"/>
    <property type="molecule type" value="Genomic_DNA"/>
</dbReference>
<proteinExistence type="predicted"/>
<name>L9KJX1_TUPCH</name>
<evidence type="ECO:0000313" key="2">
    <source>
        <dbReference type="Proteomes" id="UP000011518"/>
    </source>
</evidence>
<dbReference type="Proteomes" id="UP000011518">
    <property type="component" value="Unassembled WGS sequence"/>
</dbReference>
<evidence type="ECO:0000313" key="1">
    <source>
        <dbReference type="EMBL" id="ELW61452.1"/>
    </source>
</evidence>
<reference evidence="2" key="2">
    <citation type="journal article" date="2013" name="Nat. Commun.">
        <title>Genome of the Chinese tree shrew.</title>
        <authorList>
            <person name="Fan Y."/>
            <person name="Huang Z.Y."/>
            <person name="Cao C.C."/>
            <person name="Chen C.S."/>
            <person name="Chen Y.X."/>
            <person name="Fan D.D."/>
            <person name="He J."/>
            <person name="Hou H.L."/>
            <person name="Hu L."/>
            <person name="Hu X.T."/>
            <person name="Jiang X.T."/>
            <person name="Lai R."/>
            <person name="Lang Y.S."/>
            <person name="Liang B."/>
            <person name="Liao S.G."/>
            <person name="Mu D."/>
            <person name="Ma Y.Y."/>
            <person name="Niu Y.Y."/>
            <person name="Sun X.Q."/>
            <person name="Xia J.Q."/>
            <person name="Xiao J."/>
            <person name="Xiong Z.Q."/>
            <person name="Xu L."/>
            <person name="Yang L."/>
            <person name="Zhang Y."/>
            <person name="Zhao W."/>
            <person name="Zhao X.D."/>
            <person name="Zheng Y.T."/>
            <person name="Zhou J.M."/>
            <person name="Zhu Y.B."/>
            <person name="Zhang G.J."/>
            <person name="Wang J."/>
            <person name="Yao Y.G."/>
        </authorList>
    </citation>
    <scope>NUCLEOTIDE SEQUENCE [LARGE SCALE GENOMIC DNA]</scope>
</reference>
<gene>
    <name evidence="1" type="ORF">TREES_T100001835</name>
</gene>